<name>A0A102LPP9_9BURK</name>
<reference evidence="2 3" key="1">
    <citation type="submission" date="2015-11" db="EMBL/GenBank/DDBJ databases">
        <title>Expanding the genomic diversity of Burkholderia species for the development of highly accurate diagnostics.</title>
        <authorList>
            <person name="Sahl J."/>
            <person name="Keim P."/>
            <person name="Wagner D."/>
        </authorList>
    </citation>
    <scope>NUCLEOTIDE SEQUENCE [LARGE SCALE GENOMIC DNA]</scope>
    <source>
        <strain evidence="2 3">RF32-BP4</strain>
    </source>
</reference>
<dbReference type="Proteomes" id="UP000065521">
    <property type="component" value="Unassembled WGS sequence"/>
</dbReference>
<keyword evidence="1" id="KW-0812">Transmembrane</keyword>
<keyword evidence="1" id="KW-1133">Transmembrane helix</keyword>
<feature type="transmembrane region" description="Helical" evidence="1">
    <location>
        <begin position="21"/>
        <end position="42"/>
    </location>
</feature>
<accession>A0A102LPP9</accession>
<protein>
    <recommendedName>
        <fullName evidence="4">SMODS and SLOG-associating 2TM effector domain-containing protein</fullName>
    </recommendedName>
</protein>
<evidence type="ECO:0000313" key="2">
    <source>
        <dbReference type="EMBL" id="KUZ90205.1"/>
    </source>
</evidence>
<organism evidence="2 3">
    <name type="scientific">Burkholderia ubonensis</name>
    <dbReference type="NCBI Taxonomy" id="101571"/>
    <lineage>
        <taxon>Bacteria</taxon>
        <taxon>Pseudomonadati</taxon>
        <taxon>Pseudomonadota</taxon>
        <taxon>Betaproteobacteria</taxon>
        <taxon>Burkholderiales</taxon>
        <taxon>Burkholderiaceae</taxon>
        <taxon>Burkholderia</taxon>
        <taxon>Burkholderia cepacia complex</taxon>
    </lineage>
</organism>
<dbReference type="AlphaFoldDB" id="A0A102LPP9"/>
<keyword evidence="1" id="KW-0472">Membrane</keyword>
<evidence type="ECO:0000256" key="1">
    <source>
        <dbReference type="SAM" id="Phobius"/>
    </source>
</evidence>
<proteinExistence type="predicted"/>
<gene>
    <name evidence="2" type="ORF">WI38_15080</name>
</gene>
<feature type="transmembrane region" description="Helical" evidence="1">
    <location>
        <begin position="54"/>
        <end position="73"/>
    </location>
</feature>
<sequence length="124" mass="14217">MRDAQIADQIVIMKFWRTYMFVMYGLHYLLGLSAVVLSVTVASKPFEVQNGDNTYALLAWALAALTGVIAFVTPERIGDRYHKAFRMLSVEITRFRNDQTYTVDHVLQAYERGEDVIHAKRATE</sequence>
<comment type="caution">
    <text evidence="2">The sequence shown here is derived from an EMBL/GenBank/DDBJ whole genome shotgun (WGS) entry which is preliminary data.</text>
</comment>
<evidence type="ECO:0000313" key="3">
    <source>
        <dbReference type="Proteomes" id="UP000065521"/>
    </source>
</evidence>
<evidence type="ECO:0008006" key="4">
    <source>
        <dbReference type="Google" id="ProtNLM"/>
    </source>
</evidence>
<dbReference type="EMBL" id="LOTN01000029">
    <property type="protein sequence ID" value="KUZ90205.1"/>
    <property type="molecule type" value="Genomic_DNA"/>
</dbReference>